<proteinExistence type="inferred from homology"/>
<keyword evidence="4 7" id="KW-0812">Transmembrane</keyword>
<evidence type="ECO:0000256" key="3">
    <source>
        <dbReference type="ARBA" id="ARBA00022475"/>
    </source>
</evidence>
<reference evidence="8" key="1">
    <citation type="submission" date="2021-04" db="EMBL/GenBank/DDBJ databases">
        <authorList>
            <person name="Vanwijnsberghe S."/>
        </authorList>
    </citation>
    <scope>NUCLEOTIDE SEQUENCE</scope>
    <source>
        <strain evidence="8">LMG 31841</strain>
    </source>
</reference>
<dbReference type="PANTHER" id="PTHR33452:SF1">
    <property type="entry name" value="INNER MEMBRANE PROTEIN YPHA-RELATED"/>
    <property type="match status" value="1"/>
</dbReference>
<keyword evidence="6 7" id="KW-0472">Membrane</keyword>
<dbReference type="RefSeq" id="WP_228883195.1">
    <property type="nucleotide sequence ID" value="NZ_CAJQYZ010000016.1"/>
</dbReference>
<evidence type="ECO:0000256" key="5">
    <source>
        <dbReference type="ARBA" id="ARBA00022989"/>
    </source>
</evidence>
<gene>
    <name evidence="8" type="primary">yphA_2</name>
    <name evidence="8" type="ORF">LMG31841_05250</name>
</gene>
<feature type="transmembrane region" description="Helical" evidence="7">
    <location>
        <begin position="12"/>
        <end position="30"/>
    </location>
</feature>
<dbReference type="AlphaFoldDB" id="A0A9N8X5H6"/>
<dbReference type="GO" id="GO:0005886">
    <property type="term" value="C:plasma membrane"/>
    <property type="evidence" value="ECO:0007669"/>
    <property type="project" value="UniProtKB-SubCell"/>
</dbReference>
<evidence type="ECO:0000256" key="4">
    <source>
        <dbReference type="ARBA" id="ARBA00022692"/>
    </source>
</evidence>
<feature type="transmembrane region" description="Helical" evidence="7">
    <location>
        <begin position="117"/>
        <end position="134"/>
    </location>
</feature>
<accession>A0A9N8X5H6</accession>
<feature type="transmembrane region" description="Helical" evidence="7">
    <location>
        <begin position="78"/>
        <end position="97"/>
    </location>
</feature>
<dbReference type="InterPro" id="IPR032808">
    <property type="entry name" value="DoxX"/>
</dbReference>
<protein>
    <submittedName>
        <fullName evidence="8">Inner membrane protein YphA</fullName>
    </submittedName>
</protein>
<evidence type="ECO:0000313" key="8">
    <source>
        <dbReference type="EMBL" id="CAG4923036.1"/>
    </source>
</evidence>
<dbReference type="Proteomes" id="UP000789704">
    <property type="component" value="Unassembled WGS sequence"/>
</dbReference>
<comment type="similarity">
    <text evidence="2">Belongs to the DoxX family.</text>
</comment>
<keyword evidence="9" id="KW-1185">Reference proteome</keyword>
<feature type="transmembrane region" description="Helical" evidence="7">
    <location>
        <begin position="50"/>
        <end position="71"/>
    </location>
</feature>
<organism evidence="8 9">
    <name type="scientific">Paraburkholderia saeva</name>
    <dbReference type="NCBI Taxonomy" id="2777537"/>
    <lineage>
        <taxon>Bacteria</taxon>
        <taxon>Pseudomonadati</taxon>
        <taxon>Pseudomonadota</taxon>
        <taxon>Betaproteobacteria</taxon>
        <taxon>Burkholderiales</taxon>
        <taxon>Burkholderiaceae</taxon>
        <taxon>Paraburkholderia</taxon>
    </lineage>
</organism>
<evidence type="ECO:0000256" key="2">
    <source>
        <dbReference type="ARBA" id="ARBA00006679"/>
    </source>
</evidence>
<name>A0A9N8X5H6_9BURK</name>
<dbReference type="InterPro" id="IPR051907">
    <property type="entry name" value="DoxX-like_oxidoreductase"/>
</dbReference>
<comment type="caution">
    <text evidence="8">The sequence shown here is derived from an EMBL/GenBank/DDBJ whole genome shotgun (WGS) entry which is preliminary data.</text>
</comment>
<dbReference type="Pfam" id="PF07681">
    <property type="entry name" value="DoxX"/>
    <property type="match status" value="1"/>
</dbReference>
<dbReference type="PANTHER" id="PTHR33452">
    <property type="entry name" value="OXIDOREDUCTASE CATD-RELATED"/>
    <property type="match status" value="1"/>
</dbReference>
<sequence length="137" mass="14938">MLNELIDRNRDGLILVARVLLMVLFLLFGWSKLTNFGGTVGYMASLGAPAPMLSAVIAVAMEVFVAIALILGIFTRPLALLFVLYTFGTALIGHHYWTMEGAEHMGNMINFYKNISIMGGLLLLAVTGPGKYAIMKK</sequence>
<evidence type="ECO:0000313" key="9">
    <source>
        <dbReference type="Proteomes" id="UP000789704"/>
    </source>
</evidence>
<keyword evidence="3" id="KW-1003">Cell membrane</keyword>
<evidence type="ECO:0000256" key="7">
    <source>
        <dbReference type="SAM" id="Phobius"/>
    </source>
</evidence>
<evidence type="ECO:0000256" key="6">
    <source>
        <dbReference type="ARBA" id="ARBA00023136"/>
    </source>
</evidence>
<evidence type="ECO:0000256" key="1">
    <source>
        <dbReference type="ARBA" id="ARBA00004651"/>
    </source>
</evidence>
<comment type="subcellular location">
    <subcellularLocation>
        <location evidence="1">Cell membrane</location>
        <topology evidence="1">Multi-pass membrane protein</topology>
    </subcellularLocation>
</comment>
<dbReference type="EMBL" id="CAJQZC010000013">
    <property type="protein sequence ID" value="CAG4923036.1"/>
    <property type="molecule type" value="Genomic_DNA"/>
</dbReference>
<keyword evidence="5 7" id="KW-1133">Transmembrane helix</keyword>